<gene>
    <name evidence="2" type="ORF">GALL_321000</name>
</gene>
<dbReference type="EMBL" id="MLJW01000503">
    <property type="protein sequence ID" value="OIQ86058.1"/>
    <property type="molecule type" value="Genomic_DNA"/>
</dbReference>
<dbReference type="AlphaFoldDB" id="A0A1J5QRQ8"/>
<name>A0A1J5QRQ8_9ZZZZ</name>
<keyword evidence="1" id="KW-0812">Transmembrane</keyword>
<proteinExistence type="predicted"/>
<reference evidence="2" key="1">
    <citation type="submission" date="2016-10" db="EMBL/GenBank/DDBJ databases">
        <title>Sequence of Gallionella enrichment culture.</title>
        <authorList>
            <person name="Poehlein A."/>
            <person name="Muehling M."/>
            <person name="Daniel R."/>
        </authorList>
    </citation>
    <scope>NUCLEOTIDE SEQUENCE</scope>
</reference>
<evidence type="ECO:0000256" key="1">
    <source>
        <dbReference type="SAM" id="Phobius"/>
    </source>
</evidence>
<feature type="transmembrane region" description="Helical" evidence="1">
    <location>
        <begin position="12"/>
        <end position="33"/>
    </location>
</feature>
<comment type="caution">
    <text evidence="2">The sequence shown here is derived from an EMBL/GenBank/DDBJ whole genome shotgun (WGS) entry which is preliminary data.</text>
</comment>
<evidence type="ECO:0000313" key="2">
    <source>
        <dbReference type="EMBL" id="OIQ86058.1"/>
    </source>
</evidence>
<protein>
    <recommendedName>
        <fullName evidence="3">SHOCT domain-containing protein</fullName>
    </recommendedName>
</protein>
<keyword evidence="1" id="KW-0472">Membrane</keyword>
<evidence type="ECO:0008006" key="3">
    <source>
        <dbReference type="Google" id="ProtNLM"/>
    </source>
</evidence>
<organism evidence="2">
    <name type="scientific">mine drainage metagenome</name>
    <dbReference type="NCBI Taxonomy" id="410659"/>
    <lineage>
        <taxon>unclassified sequences</taxon>
        <taxon>metagenomes</taxon>
        <taxon>ecological metagenomes</taxon>
    </lineage>
</organism>
<sequence length="90" mass="9609">MMGWYGGGAGGGAWIFMGLFWVVLIAAIIWLVVRLLPSNAHPGHAGVVSQPVPGRESPVDILDRRLASGEVDLETYQQQRAALIAARGGR</sequence>
<keyword evidence="1" id="KW-1133">Transmembrane helix</keyword>
<accession>A0A1J5QRQ8</accession>